<dbReference type="EC" id="2.-.-.-" evidence="12"/>
<dbReference type="GO" id="GO:0008360">
    <property type="term" value="P:regulation of cell shape"/>
    <property type="evidence" value="ECO:0007669"/>
    <property type="project" value="UniProtKB-UniRule"/>
</dbReference>
<evidence type="ECO:0000256" key="7">
    <source>
        <dbReference type="ARBA" id="ARBA00022984"/>
    </source>
</evidence>
<dbReference type="Proteomes" id="UP000298324">
    <property type="component" value="Unassembled WGS sequence"/>
</dbReference>
<dbReference type="AlphaFoldDB" id="A0A4Y7RI23"/>
<comment type="caution">
    <text evidence="12">The sequence shown here is derived from an EMBL/GenBank/DDBJ whole genome shotgun (WGS) entry which is preliminary data.</text>
</comment>
<feature type="active site" description="Proton donor/acceptor" evidence="9">
    <location>
        <position position="80"/>
    </location>
</feature>
<keyword evidence="8 9" id="KW-0961">Cell wall biogenesis/degradation</keyword>
<evidence type="ECO:0000313" key="12">
    <source>
        <dbReference type="EMBL" id="TEB08451.1"/>
    </source>
</evidence>
<name>A0A4Y7RI23_9FIRM</name>
<dbReference type="EMBL" id="QFGA01000001">
    <property type="protein sequence ID" value="TEB08451.1"/>
    <property type="molecule type" value="Genomic_DNA"/>
</dbReference>
<dbReference type="GO" id="GO:0071555">
    <property type="term" value="P:cell wall organization"/>
    <property type="evidence" value="ECO:0007669"/>
    <property type="project" value="UniProtKB-UniRule"/>
</dbReference>
<dbReference type="RefSeq" id="WP_134217137.1">
    <property type="nucleotide sequence ID" value="NZ_QFGA01000001.1"/>
</dbReference>
<dbReference type="SUPFAM" id="SSF54106">
    <property type="entry name" value="LysM domain"/>
    <property type="match status" value="1"/>
</dbReference>
<dbReference type="PROSITE" id="PS51782">
    <property type="entry name" value="LYSM"/>
    <property type="match status" value="1"/>
</dbReference>
<dbReference type="Gene3D" id="2.40.440.10">
    <property type="entry name" value="L,D-transpeptidase catalytic domain-like"/>
    <property type="match status" value="1"/>
</dbReference>
<dbReference type="Pfam" id="PF01476">
    <property type="entry name" value="LysM"/>
    <property type="match status" value="1"/>
</dbReference>
<dbReference type="GO" id="GO:0018104">
    <property type="term" value="P:peptidoglycan-protein cross-linking"/>
    <property type="evidence" value="ECO:0007669"/>
    <property type="project" value="TreeGrafter"/>
</dbReference>
<keyword evidence="7 9" id="KW-0573">Peptidoglycan synthesis</keyword>
<comment type="similarity">
    <text evidence="2">Belongs to the YkuD family.</text>
</comment>
<gene>
    <name evidence="12" type="primary">ykuD_2</name>
    <name evidence="12" type="ORF">Psch_02014</name>
</gene>
<evidence type="ECO:0000259" key="10">
    <source>
        <dbReference type="PROSITE" id="PS51782"/>
    </source>
</evidence>
<feature type="domain" description="LysM" evidence="10">
    <location>
        <begin position="140"/>
        <end position="184"/>
    </location>
</feature>
<reference evidence="12 13" key="1">
    <citation type="journal article" date="2018" name="Environ. Microbiol.">
        <title>Novel energy conservation strategies and behaviour of Pelotomaculum schinkii driving syntrophic propionate catabolism.</title>
        <authorList>
            <person name="Hidalgo-Ahumada C.A.P."/>
            <person name="Nobu M.K."/>
            <person name="Narihiro T."/>
            <person name="Tamaki H."/>
            <person name="Liu W.T."/>
            <person name="Kamagata Y."/>
            <person name="Stams A.J.M."/>
            <person name="Imachi H."/>
            <person name="Sousa D.Z."/>
        </authorList>
    </citation>
    <scope>NUCLEOTIDE SEQUENCE [LARGE SCALE GENOMIC DNA]</scope>
    <source>
        <strain evidence="12 13">HH</strain>
    </source>
</reference>
<keyword evidence="13" id="KW-1185">Reference proteome</keyword>
<evidence type="ECO:0000313" key="13">
    <source>
        <dbReference type="Proteomes" id="UP000298324"/>
    </source>
</evidence>
<evidence type="ECO:0000256" key="5">
    <source>
        <dbReference type="ARBA" id="ARBA00022801"/>
    </source>
</evidence>
<dbReference type="Gene3D" id="3.10.350.10">
    <property type="entry name" value="LysM domain"/>
    <property type="match status" value="1"/>
</dbReference>
<dbReference type="InterPro" id="IPR005490">
    <property type="entry name" value="LD_TPept_cat_dom"/>
</dbReference>
<dbReference type="SMART" id="SM00257">
    <property type="entry name" value="LysM"/>
    <property type="match status" value="1"/>
</dbReference>
<dbReference type="Pfam" id="PF03734">
    <property type="entry name" value="YkuD"/>
    <property type="match status" value="1"/>
</dbReference>
<keyword evidence="6 9" id="KW-0133">Cell shape</keyword>
<evidence type="ECO:0000256" key="6">
    <source>
        <dbReference type="ARBA" id="ARBA00022960"/>
    </source>
</evidence>
<organism evidence="12 13">
    <name type="scientific">Pelotomaculum schinkii</name>
    <dbReference type="NCBI Taxonomy" id="78350"/>
    <lineage>
        <taxon>Bacteria</taxon>
        <taxon>Bacillati</taxon>
        <taxon>Bacillota</taxon>
        <taxon>Clostridia</taxon>
        <taxon>Eubacteriales</taxon>
        <taxon>Desulfotomaculaceae</taxon>
        <taxon>Pelotomaculum</taxon>
    </lineage>
</organism>
<keyword evidence="3" id="KW-0328">Glycosyltransferase</keyword>
<dbReference type="PANTHER" id="PTHR30582:SF24">
    <property type="entry name" value="L,D-TRANSPEPTIDASE ERFK_SRFK-RELATED"/>
    <property type="match status" value="1"/>
</dbReference>
<dbReference type="GO" id="GO:0016757">
    <property type="term" value="F:glycosyltransferase activity"/>
    <property type="evidence" value="ECO:0007669"/>
    <property type="project" value="UniProtKB-KW"/>
</dbReference>
<evidence type="ECO:0000256" key="3">
    <source>
        <dbReference type="ARBA" id="ARBA00022676"/>
    </source>
</evidence>
<proteinExistence type="inferred from homology"/>
<feature type="domain" description="L,D-TPase catalytic" evidence="11">
    <location>
        <begin position="11"/>
        <end position="120"/>
    </location>
</feature>
<sequence length="186" mass="19831">MADKLMRAHGSYITINLATRRLGFHEGGRLVNTYPVGVGKPSTPTPTGSYSVREKIMYPGGALGTRWMGLSVPGGNYGIHGTNNPPSIGGYVSNGCIRMYNQDVEELFPRVMIGTAVEISAGTVQSKTESLTGAAQGGQRKHIVQAGESLWEIAQKYGKSLESLITVNLIANPDVIYPGQVLIIPA</sequence>
<dbReference type="SUPFAM" id="SSF141523">
    <property type="entry name" value="L,D-transpeptidase catalytic domain-like"/>
    <property type="match status" value="1"/>
</dbReference>
<dbReference type="CDD" id="cd16913">
    <property type="entry name" value="YkuD_like"/>
    <property type="match status" value="1"/>
</dbReference>
<dbReference type="UniPathway" id="UPA00219"/>
<evidence type="ECO:0000256" key="4">
    <source>
        <dbReference type="ARBA" id="ARBA00022679"/>
    </source>
</evidence>
<dbReference type="GO" id="GO:0071972">
    <property type="term" value="F:peptidoglycan L,D-transpeptidase activity"/>
    <property type="evidence" value="ECO:0007669"/>
    <property type="project" value="TreeGrafter"/>
</dbReference>
<dbReference type="CDD" id="cd00118">
    <property type="entry name" value="LysM"/>
    <property type="match status" value="1"/>
</dbReference>
<comment type="pathway">
    <text evidence="1 9">Cell wall biogenesis; peptidoglycan biosynthesis.</text>
</comment>
<protein>
    <submittedName>
        <fullName evidence="12">Putative L,D-transpeptidase YkuD</fullName>
        <ecNumber evidence="12">2.-.-.-</ecNumber>
    </submittedName>
</protein>
<feature type="active site" description="Nucleophile" evidence="9">
    <location>
        <position position="96"/>
    </location>
</feature>
<dbReference type="InterPro" id="IPR050979">
    <property type="entry name" value="LD-transpeptidase"/>
</dbReference>
<evidence type="ECO:0000256" key="2">
    <source>
        <dbReference type="ARBA" id="ARBA00005992"/>
    </source>
</evidence>
<dbReference type="InterPro" id="IPR036779">
    <property type="entry name" value="LysM_dom_sf"/>
</dbReference>
<keyword evidence="5" id="KW-0378">Hydrolase</keyword>
<evidence type="ECO:0000259" key="11">
    <source>
        <dbReference type="PROSITE" id="PS52029"/>
    </source>
</evidence>
<accession>A0A4Y7RI23</accession>
<dbReference type="InterPro" id="IPR018392">
    <property type="entry name" value="LysM"/>
</dbReference>
<dbReference type="PANTHER" id="PTHR30582">
    <property type="entry name" value="L,D-TRANSPEPTIDASE"/>
    <property type="match status" value="1"/>
</dbReference>
<dbReference type="PROSITE" id="PS52029">
    <property type="entry name" value="LD_TPASE"/>
    <property type="match status" value="1"/>
</dbReference>
<evidence type="ECO:0000256" key="8">
    <source>
        <dbReference type="ARBA" id="ARBA00023316"/>
    </source>
</evidence>
<evidence type="ECO:0000256" key="9">
    <source>
        <dbReference type="PROSITE-ProRule" id="PRU01373"/>
    </source>
</evidence>
<dbReference type="GO" id="GO:0005576">
    <property type="term" value="C:extracellular region"/>
    <property type="evidence" value="ECO:0007669"/>
    <property type="project" value="TreeGrafter"/>
</dbReference>
<evidence type="ECO:0000256" key="1">
    <source>
        <dbReference type="ARBA" id="ARBA00004752"/>
    </source>
</evidence>
<dbReference type="InterPro" id="IPR038063">
    <property type="entry name" value="Transpep_catalytic_dom"/>
</dbReference>
<keyword evidence="4 12" id="KW-0808">Transferase</keyword>